<reference evidence="10" key="1">
    <citation type="journal article" date="2019" name="Int. J. Syst. Evol. Microbiol.">
        <title>The Global Catalogue of Microorganisms (GCM) 10K type strain sequencing project: providing services to taxonomists for standard genome sequencing and annotation.</title>
        <authorList>
            <consortium name="The Broad Institute Genomics Platform"/>
            <consortium name="The Broad Institute Genome Sequencing Center for Infectious Disease"/>
            <person name="Wu L."/>
            <person name="Ma J."/>
        </authorList>
    </citation>
    <scope>NUCLEOTIDE SEQUENCE [LARGE SCALE GENOMIC DNA]</scope>
    <source>
        <strain evidence="10">NBRC 111981</strain>
    </source>
</reference>
<keyword evidence="6" id="KW-0732">Signal</keyword>
<evidence type="ECO:0000313" key="9">
    <source>
        <dbReference type="EMBL" id="GLQ89826.1"/>
    </source>
</evidence>
<protein>
    <submittedName>
        <fullName evidence="9">TonB-dependent receptor</fullName>
    </submittedName>
</protein>
<dbReference type="Pfam" id="PF00593">
    <property type="entry name" value="TonB_dep_Rec_b-barrel"/>
    <property type="match status" value="1"/>
</dbReference>
<organism evidence="9 10">
    <name type="scientific">Dyella flagellata</name>
    <dbReference type="NCBI Taxonomy" id="1867833"/>
    <lineage>
        <taxon>Bacteria</taxon>
        <taxon>Pseudomonadati</taxon>
        <taxon>Pseudomonadota</taxon>
        <taxon>Gammaproteobacteria</taxon>
        <taxon>Lysobacterales</taxon>
        <taxon>Rhodanobacteraceae</taxon>
        <taxon>Dyella</taxon>
    </lineage>
</organism>
<dbReference type="SUPFAM" id="SSF56935">
    <property type="entry name" value="Porins"/>
    <property type="match status" value="1"/>
</dbReference>
<dbReference type="Gene3D" id="2.170.130.10">
    <property type="entry name" value="TonB-dependent receptor, plug domain"/>
    <property type="match status" value="1"/>
</dbReference>
<evidence type="ECO:0000256" key="4">
    <source>
        <dbReference type="RuleBase" id="RU003357"/>
    </source>
</evidence>
<dbReference type="Proteomes" id="UP001156627">
    <property type="component" value="Unassembled WGS sequence"/>
</dbReference>
<evidence type="ECO:0000256" key="1">
    <source>
        <dbReference type="ARBA" id="ARBA00004442"/>
    </source>
</evidence>
<dbReference type="RefSeq" id="WP_284333264.1">
    <property type="nucleotide sequence ID" value="NZ_BSOA01000043.1"/>
</dbReference>
<evidence type="ECO:0000256" key="3">
    <source>
        <dbReference type="ARBA" id="ARBA00023237"/>
    </source>
</evidence>
<dbReference type="PANTHER" id="PTHR40980">
    <property type="entry name" value="PLUG DOMAIN-CONTAINING PROTEIN"/>
    <property type="match status" value="1"/>
</dbReference>
<name>A0ABQ5XGS9_9GAMM</name>
<keyword evidence="3" id="KW-0998">Cell outer membrane</keyword>
<evidence type="ECO:0000259" key="8">
    <source>
        <dbReference type="Pfam" id="PF07715"/>
    </source>
</evidence>
<dbReference type="PANTHER" id="PTHR40980:SF3">
    <property type="entry name" value="TONB-DEPENDENT RECEPTOR-LIKE BETA-BARREL DOMAIN-CONTAINING PROTEIN"/>
    <property type="match status" value="1"/>
</dbReference>
<comment type="similarity">
    <text evidence="4">Belongs to the TonB-dependent receptor family.</text>
</comment>
<dbReference type="InterPro" id="IPR010104">
    <property type="entry name" value="TonB_rcpt_bac"/>
</dbReference>
<feature type="signal peptide" evidence="6">
    <location>
        <begin position="1"/>
        <end position="34"/>
    </location>
</feature>
<dbReference type="InterPro" id="IPR000531">
    <property type="entry name" value="Beta-barrel_TonB"/>
</dbReference>
<comment type="caution">
    <text evidence="9">The sequence shown here is derived from an EMBL/GenBank/DDBJ whole genome shotgun (WGS) entry which is preliminary data.</text>
</comment>
<comment type="subcellular location">
    <subcellularLocation>
        <location evidence="1 4">Cell outer membrane</location>
    </subcellularLocation>
</comment>
<evidence type="ECO:0000259" key="7">
    <source>
        <dbReference type="Pfam" id="PF00593"/>
    </source>
</evidence>
<dbReference type="Pfam" id="PF07715">
    <property type="entry name" value="Plug"/>
    <property type="match status" value="1"/>
</dbReference>
<accession>A0ABQ5XGS9</accession>
<dbReference type="EMBL" id="BSOA01000043">
    <property type="protein sequence ID" value="GLQ89826.1"/>
    <property type="molecule type" value="Genomic_DNA"/>
</dbReference>
<dbReference type="InterPro" id="IPR037066">
    <property type="entry name" value="Plug_dom_sf"/>
</dbReference>
<proteinExistence type="inferred from homology"/>
<feature type="region of interest" description="Disordered" evidence="5">
    <location>
        <begin position="33"/>
        <end position="66"/>
    </location>
</feature>
<feature type="domain" description="TonB-dependent receptor plug" evidence="8">
    <location>
        <begin position="96"/>
        <end position="202"/>
    </location>
</feature>
<keyword evidence="10" id="KW-1185">Reference proteome</keyword>
<keyword evidence="4" id="KW-0798">TonB box</keyword>
<dbReference type="InterPro" id="IPR036942">
    <property type="entry name" value="Beta-barrel_TonB_sf"/>
</dbReference>
<evidence type="ECO:0000256" key="2">
    <source>
        <dbReference type="ARBA" id="ARBA00023136"/>
    </source>
</evidence>
<feature type="compositionally biased region" description="Basic and acidic residues" evidence="5">
    <location>
        <begin position="57"/>
        <end position="66"/>
    </location>
</feature>
<evidence type="ECO:0000256" key="5">
    <source>
        <dbReference type="SAM" id="MobiDB-lite"/>
    </source>
</evidence>
<dbReference type="InterPro" id="IPR012910">
    <property type="entry name" value="Plug_dom"/>
</dbReference>
<feature type="domain" description="TonB-dependent receptor-like beta-barrel" evidence="7">
    <location>
        <begin position="486"/>
        <end position="1043"/>
    </location>
</feature>
<keyword evidence="2 4" id="KW-0472">Membrane</keyword>
<evidence type="ECO:0000256" key="6">
    <source>
        <dbReference type="SAM" id="SignalP"/>
    </source>
</evidence>
<feature type="chain" id="PRO_5046145683" evidence="6">
    <location>
        <begin position="35"/>
        <end position="1080"/>
    </location>
</feature>
<sequence length="1080" mass="117699">MKKPSISHARSASQPCRLSFAIAMTLFAAGQLHAQEEQPAPQSKDQTAAADSKAANKKKDATTTANEKEAKLLSGLTVNGYSSSLNRAQEIKRYADTVVDAISAQDAGSLPDTSVTEALQRVPGVAVSAFGVAADPDHFSIQGADISLQGLPYTSTLFNGREVFSAGGGQGLNFFTVSPELIGSVVVSKNQTADMIEGGIAGSIDLNTRKPFDSKKDTQASITLGSYWGSLDKKGTPQIAGLFSHNWNTQIGRFGVLLNLAYDRIKQQDNAISLVDFQRRCDGCSLPNGRTDSYPGLAPGQYAYVPVGADLRVQDETSTRFGHVLSTQWESPDKAWQATLEWDRASDTETTYEHTLQASTDGCAFGQSLAGCAVPVAGATPTYDANGVFQSGIIGGAPGSSSFLPITYGGVQTQLDSTAYRNRYITNDYSFNLKWNVNDRLHLSADVQDTKSNFNNFYYYIRQLTQANWDIALHGNNVPSVSLLSPNRNETTAQYFTDPNNTYWAAAQDHFANSWGNQRTLRLDGTFDVDSGFLDNLQFGVRHSDQREVVQNSAYNYESISFPYGQNAVTVANTPGVTSLYNLNLPGFSNGDFGGIVAPYFNLNPLTQFHQAAAIIQQINGQAKAINAPGSVGQYYTLYERPQYVAGDVFVPGTFYLPQEVASNQEKTNAAYVRLNFGNDNTDFLSGLQISGNVGLRYVRTQDDAAGYLILPNQSAILNGVSIAQYCLNQTKGGATPSPGTFCALTPAQQQQYMTFANGAYTPITARNSYSNWLPSFNLSVGWSSDLITRFAFSESVYRPTLNQLQAGQSVSGLLPYGTNGSTVPTVGNGFSGSNPYLKPITAHNFDLTQEWYFGNAGSVSGMLFYKQLNNTIQTITSVVDTTVTNNGVSYPEQYTTGLANLNKQGSVAGAELAYQQKYDFLPGWLSGFGTQMNYTYIRPRGLSYGSVNFCPTSYAPATQCVNQLKLPPYELSRNTYNFTVYYEKGPLSTRLAYNWRSKYLITGFEADYPFLPVMAASQGRLDASLIYALTDHLKISLQAANILNSTFKTREIVNTNGLSVPKGYFRDDTRFNLSLRADF</sequence>
<gene>
    <name evidence="9" type="ORF">GCM10007898_34010</name>
</gene>
<dbReference type="NCBIfam" id="TIGR01782">
    <property type="entry name" value="TonB-Xanth-Caul"/>
    <property type="match status" value="1"/>
</dbReference>
<keyword evidence="9" id="KW-0675">Receptor</keyword>
<dbReference type="Gene3D" id="2.40.170.20">
    <property type="entry name" value="TonB-dependent receptor, beta-barrel domain"/>
    <property type="match status" value="1"/>
</dbReference>
<evidence type="ECO:0000313" key="10">
    <source>
        <dbReference type="Proteomes" id="UP001156627"/>
    </source>
</evidence>